<keyword evidence="1" id="KW-1133">Transmembrane helix</keyword>
<protein>
    <submittedName>
        <fullName evidence="2">Uncharacterized protein</fullName>
    </submittedName>
</protein>
<proteinExistence type="predicted"/>
<name>A0A3D2X341_9FIRM</name>
<gene>
    <name evidence="2" type="ORF">DHW61_03955</name>
</gene>
<feature type="transmembrane region" description="Helical" evidence="1">
    <location>
        <begin position="12"/>
        <end position="36"/>
    </location>
</feature>
<evidence type="ECO:0000313" key="2">
    <source>
        <dbReference type="EMBL" id="HCL01560.1"/>
    </source>
</evidence>
<sequence length="123" mass="13941">MKKINSIGYAHKIIGLAGLFLAIIPLCCHIFKLIFHAVLFSMFLYISLAIGFLVLLFFIGLLAAEFHQDKKIDRQYIDIWKTKLSLGNGFYECQSCGNRKVNSTDKSCRVCGTTFNTGRRNLI</sequence>
<keyword evidence="1" id="KW-0472">Membrane</keyword>
<comment type="caution">
    <text evidence="2">The sequence shown here is derived from an EMBL/GenBank/DDBJ whole genome shotgun (WGS) entry which is preliminary data.</text>
</comment>
<evidence type="ECO:0000256" key="1">
    <source>
        <dbReference type="SAM" id="Phobius"/>
    </source>
</evidence>
<feature type="transmembrane region" description="Helical" evidence="1">
    <location>
        <begin position="42"/>
        <end position="64"/>
    </location>
</feature>
<dbReference type="EMBL" id="DPVV01000139">
    <property type="protein sequence ID" value="HCL01560.1"/>
    <property type="molecule type" value="Genomic_DNA"/>
</dbReference>
<organism evidence="2 3">
    <name type="scientific">Lachnoclostridium phytofermentans</name>
    <dbReference type="NCBI Taxonomy" id="66219"/>
    <lineage>
        <taxon>Bacteria</taxon>
        <taxon>Bacillati</taxon>
        <taxon>Bacillota</taxon>
        <taxon>Clostridia</taxon>
        <taxon>Lachnospirales</taxon>
        <taxon>Lachnospiraceae</taxon>
    </lineage>
</organism>
<evidence type="ECO:0000313" key="3">
    <source>
        <dbReference type="Proteomes" id="UP000262969"/>
    </source>
</evidence>
<dbReference type="Proteomes" id="UP000262969">
    <property type="component" value="Unassembled WGS sequence"/>
</dbReference>
<dbReference type="AlphaFoldDB" id="A0A3D2X341"/>
<keyword evidence="1" id="KW-0812">Transmembrane</keyword>
<accession>A0A3D2X341</accession>
<reference evidence="2 3" key="1">
    <citation type="journal article" date="2018" name="Nat. Biotechnol.">
        <title>A standardized bacterial taxonomy based on genome phylogeny substantially revises the tree of life.</title>
        <authorList>
            <person name="Parks D.H."/>
            <person name="Chuvochina M."/>
            <person name="Waite D.W."/>
            <person name="Rinke C."/>
            <person name="Skarshewski A."/>
            <person name="Chaumeil P.A."/>
            <person name="Hugenholtz P."/>
        </authorList>
    </citation>
    <scope>NUCLEOTIDE SEQUENCE [LARGE SCALE GENOMIC DNA]</scope>
    <source>
        <strain evidence="2">UBA11728</strain>
    </source>
</reference>